<gene>
    <name evidence="1" type="ORF">Bca52824_066020</name>
</gene>
<proteinExistence type="predicted"/>
<dbReference type="OrthoDB" id="10534841at2759"/>
<evidence type="ECO:0000313" key="2">
    <source>
        <dbReference type="Proteomes" id="UP000886595"/>
    </source>
</evidence>
<dbReference type="Proteomes" id="UP000886595">
    <property type="component" value="Unassembled WGS sequence"/>
</dbReference>
<keyword evidence="2" id="KW-1185">Reference proteome</keyword>
<comment type="caution">
    <text evidence="1">The sequence shown here is derived from an EMBL/GenBank/DDBJ whole genome shotgun (WGS) entry which is preliminary data.</text>
</comment>
<dbReference type="AlphaFoldDB" id="A0A8X7QN55"/>
<dbReference type="EMBL" id="JAAMPC010000013">
    <property type="protein sequence ID" value="KAG2271465.1"/>
    <property type="molecule type" value="Genomic_DNA"/>
</dbReference>
<evidence type="ECO:0000313" key="1">
    <source>
        <dbReference type="EMBL" id="KAG2271465.1"/>
    </source>
</evidence>
<reference evidence="1 2" key="1">
    <citation type="submission" date="2020-02" db="EMBL/GenBank/DDBJ databases">
        <authorList>
            <person name="Ma Q."/>
            <person name="Huang Y."/>
            <person name="Song X."/>
            <person name="Pei D."/>
        </authorList>
    </citation>
    <scope>NUCLEOTIDE SEQUENCE [LARGE SCALE GENOMIC DNA]</scope>
    <source>
        <strain evidence="1">Sxm20200214</strain>
        <tissue evidence="1">Leaf</tissue>
    </source>
</reference>
<protein>
    <submittedName>
        <fullName evidence="1">Uncharacterized protein</fullName>
    </submittedName>
</protein>
<accession>A0A8X7QN55</accession>
<sequence length="107" mass="12299">MFLFCNWPFKINDCHVLKVSDVSLDKYDDQYFGKASISSSPLYFFTSFLFLCVLPSSRVLTYTLQCIRVFEAEREKVSTHREKDDQMAVDGALIKAIELGISDKLIT</sequence>
<name>A0A8X7QN55_BRACI</name>
<organism evidence="1 2">
    <name type="scientific">Brassica carinata</name>
    <name type="common">Ethiopian mustard</name>
    <name type="synonym">Abyssinian cabbage</name>
    <dbReference type="NCBI Taxonomy" id="52824"/>
    <lineage>
        <taxon>Eukaryota</taxon>
        <taxon>Viridiplantae</taxon>
        <taxon>Streptophyta</taxon>
        <taxon>Embryophyta</taxon>
        <taxon>Tracheophyta</taxon>
        <taxon>Spermatophyta</taxon>
        <taxon>Magnoliopsida</taxon>
        <taxon>eudicotyledons</taxon>
        <taxon>Gunneridae</taxon>
        <taxon>Pentapetalae</taxon>
        <taxon>rosids</taxon>
        <taxon>malvids</taxon>
        <taxon>Brassicales</taxon>
        <taxon>Brassicaceae</taxon>
        <taxon>Brassiceae</taxon>
        <taxon>Brassica</taxon>
    </lineage>
</organism>